<dbReference type="Pfam" id="PF00126">
    <property type="entry name" value="HTH_1"/>
    <property type="match status" value="1"/>
</dbReference>
<evidence type="ECO:0000256" key="3">
    <source>
        <dbReference type="ARBA" id="ARBA00023125"/>
    </source>
</evidence>
<evidence type="ECO:0000256" key="1">
    <source>
        <dbReference type="ARBA" id="ARBA00009437"/>
    </source>
</evidence>
<evidence type="ECO:0000256" key="2">
    <source>
        <dbReference type="ARBA" id="ARBA00023015"/>
    </source>
</evidence>
<evidence type="ECO:0000256" key="4">
    <source>
        <dbReference type="ARBA" id="ARBA00023163"/>
    </source>
</evidence>
<dbReference type="GO" id="GO:0003700">
    <property type="term" value="F:DNA-binding transcription factor activity"/>
    <property type="evidence" value="ECO:0007669"/>
    <property type="project" value="InterPro"/>
</dbReference>
<dbReference type="InterPro" id="IPR036388">
    <property type="entry name" value="WH-like_DNA-bd_sf"/>
</dbReference>
<sequence length="296" mass="32785">MNTKVLEYFIAAAEEQNISRAAERCFISQPALSQHIKELEKQLGVPLFTRTGHSVALTDFGRVYLNNAHAILRTEQQTLDKIKALRESLQSHLRIITTERMKSILEHSIFPELKSQHPSVTISLLTGTADTSITSLLQDTADVGILEAAEELPPELIGVCLIRQEYALAVPFGHPLAPLPSISLSDCQEESFILGSPWSDLDSSQQKIFASCRFSPKILYRADKLRTIARLVGKGTGVSLLPAGLPEEAQFGYCSVPLNPSWKFDIVFAFSKAHPLNDCGKDLLTMLRKFLSPKRA</sequence>
<dbReference type="AlphaFoldDB" id="A0A9D1W335"/>
<dbReference type="PANTHER" id="PTHR30346">
    <property type="entry name" value="TRANSCRIPTIONAL DUAL REGULATOR HCAR-RELATED"/>
    <property type="match status" value="1"/>
</dbReference>
<name>A0A9D1W335_9FIRM</name>
<dbReference type="PANTHER" id="PTHR30346:SF28">
    <property type="entry name" value="HTH-TYPE TRANSCRIPTIONAL REGULATOR CYNR"/>
    <property type="match status" value="1"/>
</dbReference>
<accession>A0A9D1W335</accession>
<comment type="caution">
    <text evidence="6">The sequence shown here is derived from an EMBL/GenBank/DDBJ whole genome shotgun (WGS) entry which is preliminary data.</text>
</comment>
<dbReference type="GO" id="GO:0032993">
    <property type="term" value="C:protein-DNA complex"/>
    <property type="evidence" value="ECO:0007669"/>
    <property type="project" value="TreeGrafter"/>
</dbReference>
<gene>
    <name evidence="6" type="ORF">IAA28_01140</name>
</gene>
<dbReference type="Pfam" id="PF03466">
    <property type="entry name" value="LysR_substrate"/>
    <property type="match status" value="1"/>
</dbReference>
<organism evidence="6 7">
    <name type="scientific">Candidatus Lachnoclostridium stercoripullorum</name>
    <dbReference type="NCBI Taxonomy" id="2838635"/>
    <lineage>
        <taxon>Bacteria</taxon>
        <taxon>Bacillati</taxon>
        <taxon>Bacillota</taxon>
        <taxon>Clostridia</taxon>
        <taxon>Lachnospirales</taxon>
        <taxon>Lachnospiraceae</taxon>
    </lineage>
</organism>
<comment type="similarity">
    <text evidence="1">Belongs to the LysR transcriptional regulatory family.</text>
</comment>
<keyword evidence="3" id="KW-0238">DNA-binding</keyword>
<reference evidence="6" key="1">
    <citation type="journal article" date="2021" name="PeerJ">
        <title>Extensive microbial diversity within the chicken gut microbiome revealed by metagenomics and culture.</title>
        <authorList>
            <person name="Gilroy R."/>
            <person name="Ravi A."/>
            <person name="Getino M."/>
            <person name="Pursley I."/>
            <person name="Horton D.L."/>
            <person name="Alikhan N.F."/>
            <person name="Baker D."/>
            <person name="Gharbi K."/>
            <person name="Hall N."/>
            <person name="Watson M."/>
            <person name="Adriaenssens E.M."/>
            <person name="Foster-Nyarko E."/>
            <person name="Jarju S."/>
            <person name="Secka A."/>
            <person name="Antonio M."/>
            <person name="Oren A."/>
            <person name="Chaudhuri R.R."/>
            <person name="La Ragione R."/>
            <person name="Hildebrand F."/>
            <person name="Pallen M.J."/>
        </authorList>
    </citation>
    <scope>NUCLEOTIDE SEQUENCE</scope>
    <source>
        <strain evidence="6">ChiGjej4B4-12881</strain>
    </source>
</reference>
<dbReference type="Gene3D" id="3.40.190.290">
    <property type="match status" value="1"/>
</dbReference>
<dbReference type="SUPFAM" id="SSF46785">
    <property type="entry name" value="Winged helix' DNA-binding domain"/>
    <property type="match status" value="1"/>
</dbReference>
<dbReference type="SUPFAM" id="SSF53850">
    <property type="entry name" value="Periplasmic binding protein-like II"/>
    <property type="match status" value="1"/>
</dbReference>
<dbReference type="InterPro" id="IPR000847">
    <property type="entry name" value="LysR_HTH_N"/>
</dbReference>
<feature type="domain" description="HTH lysR-type" evidence="5">
    <location>
        <begin position="1"/>
        <end position="58"/>
    </location>
</feature>
<dbReference type="Proteomes" id="UP000886780">
    <property type="component" value="Unassembled WGS sequence"/>
</dbReference>
<evidence type="ECO:0000313" key="7">
    <source>
        <dbReference type="Proteomes" id="UP000886780"/>
    </source>
</evidence>
<evidence type="ECO:0000313" key="6">
    <source>
        <dbReference type="EMBL" id="HIX51390.1"/>
    </source>
</evidence>
<protein>
    <submittedName>
        <fullName evidence="6">LysR family transcriptional regulator</fullName>
    </submittedName>
</protein>
<dbReference type="GO" id="GO:0003677">
    <property type="term" value="F:DNA binding"/>
    <property type="evidence" value="ECO:0007669"/>
    <property type="project" value="UniProtKB-KW"/>
</dbReference>
<dbReference type="PROSITE" id="PS50931">
    <property type="entry name" value="HTH_LYSR"/>
    <property type="match status" value="1"/>
</dbReference>
<evidence type="ECO:0000259" key="5">
    <source>
        <dbReference type="PROSITE" id="PS50931"/>
    </source>
</evidence>
<keyword evidence="2" id="KW-0805">Transcription regulation</keyword>
<dbReference type="FunFam" id="1.10.10.10:FF:000001">
    <property type="entry name" value="LysR family transcriptional regulator"/>
    <property type="match status" value="1"/>
</dbReference>
<keyword evidence="4" id="KW-0804">Transcription</keyword>
<dbReference type="InterPro" id="IPR005119">
    <property type="entry name" value="LysR_subst-bd"/>
</dbReference>
<dbReference type="PRINTS" id="PR00039">
    <property type="entry name" value="HTHLYSR"/>
</dbReference>
<dbReference type="EMBL" id="DXEU01000022">
    <property type="protein sequence ID" value="HIX51390.1"/>
    <property type="molecule type" value="Genomic_DNA"/>
</dbReference>
<dbReference type="Gene3D" id="1.10.10.10">
    <property type="entry name" value="Winged helix-like DNA-binding domain superfamily/Winged helix DNA-binding domain"/>
    <property type="match status" value="1"/>
</dbReference>
<dbReference type="InterPro" id="IPR036390">
    <property type="entry name" value="WH_DNA-bd_sf"/>
</dbReference>
<proteinExistence type="inferred from homology"/>
<reference evidence="6" key="2">
    <citation type="submission" date="2021-04" db="EMBL/GenBank/DDBJ databases">
        <authorList>
            <person name="Gilroy R."/>
        </authorList>
    </citation>
    <scope>NUCLEOTIDE SEQUENCE</scope>
    <source>
        <strain evidence="6">ChiGjej4B4-12881</strain>
    </source>
</reference>